<proteinExistence type="predicted"/>
<evidence type="ECO:0000256" key="1">
    <source>
        <dbReference type="SAM" id="Coils"/>
    </source>
</evidence>
<dbReference type="AlphaFoldDB" id="A0A7J7JBY0"/>
<feature type="coiled-coil region" evidence="1">
    <location>
        <begin position="422"/>
        <end position="472"/>
    </location>
</feature>
<organism evidence="3 4">
    <name type="scientific">Bugula neritina</name>
    <name type="common">Brown bryozoan</name>
    <name type="synonym">Sertularia neritina</name>
    <dbReference type="NCBI Taxonomy" id="10212"/>
    <lineage>
        <taxon>Eukaryota</taxon>
        <taxon>Metazoa</taxon>
        <taxon>Spiralia</taxon>
        <taxon>Lophotrochozoa</taxon>
        <taxon>Bryozoa</taxon>
        <taxon>Gymnolaemata</taxon>
        <taxon>Cheilostomatida</taxon>
        <taxon>Flustrina</taxon>
        <taxon>Buguloidea</taxon>
        <taxon>Bugulidae</taxon>
        <taxon>Bugula</taxon>
    </lineage>
</organism>
<evidence type="ECO:0000313" key="4">
    <source>
        <dbReference type="Proteomes" id="UP000593567"/>
    </source>
</evidence>
<keyword evidence="1" id="KW-0175">Coiled coil</keyword>
<dbReference type="PANTHER" id="PTHR34649:SF1">
    <property type="entry name" value="CILIA- AND FLAGELLA-ASSOCIATED PROTEIN 99"/>
    <property type="match status" value="1"/>
</dbReference>
<dbReference type="EMBL" id="VXIV02002693">
    <property type="protein sequence ID" value="KAF6023585.1"/>
    <property type="molecule type" value="Genomic_DNA"/>
</dbReference>
<accession>A0A7J7JBY0</accession>
<comment type="caution">
    <text evidence="3">The sequence shown here is derived from an EMBL/GenBank/DDBJ whole genome shotgun (WGS) entry which is preliminary data.</text>
</comment>
<dbReference type="InterPro" id="IPR039341">
    <property type="entry name" value="CFAP99"/>
</dbReference>
<sequence>MNHEELIYYCVDIVNTYRDSFLSPEDHLKDYLSSKNLKDNDAVFVSEVFSGLLRYMNISLVVTEPFYNTHGRGVPLSDQTLLKVITYLALFRLDELGMPHFRKFIRTQDFNIMYKFLNFFINESSLKSWIKDEWSKLYDVAFVQTALLSPLLRWLPELTELVQQLKQKVDAKQTPVKKQLPLTKVKEFSLTKPRPRSVPLPYPIPKLQKHKPVPKTLYEKPKEVNRLQAQRIENRQAAEGRLMESSKYQFACANFNKSEKTERKLQQIRLEEDQKLQFDSYKAKPLPKEVMQTDVPIKLNAATIMREGKLFKEREKEVIKKLESLESGAHDSSKFMKWQEEMRQKDLEAELAMVERRRLEGKMSHEDAILARQKLINDNQKKVEEMKIETEELMARYLQDRLEEEQLMRSLVEMVLGGRENAKEAKKKLVQYKAKIVQEVNEESKELMRRALEEAEEEMKRKVELIHQIRAMEAAPISRNKMVDFTETAGYRFLNEMSIAELRERLSLLKEKQAEEEETKRTEILQNKQSKDRMLMDTLTVISKYRAEDTRAKAEQRANLRVKKESTKEKLLNSDDKLLSLQEKLEMKKAERLEAQQKMKVKPSATSLRQTSSMMREKSKCEERRWAELEKTKKRVSNLQAEGHGNATANNRLTATNGSRLAVQSRPFIMT</sequence>
<evidence type="ECO:0000256" key="2">
    <source>
        <dbReference type="SAM" id="MobiDB-lite"/>
    </source>
</evidence>
<protein>
    <submittedName>
        <fullName evidence="3">CFAP99</fullName>
    </submittedName>
</protein>
<dbReference type="Proteomes" id="UP000593567">
    <property type="component" value="Unassembled WGS sequence"/>
</dbReference>
<feature type="region of interest" description="Disordered" evidence="2">
    <location>
        <begin position="595"/>
        <end position="621"/>
    </location>
</feature>
<keyword evidence="4" id="KW-1185">Reference proteome</keyword>
<feature type="compositionally biased region" description="Polar residues" evidence="2">
    <location>
        <begin position="604"/>
        <end position="614"/>
    </location>
</feature>
<gene>
    <name evidence="3" type="ORF">EB796_018109</name>
</gene>
<reference evidence="3" key="1">
    <citation type="submission" date="2020-06" db="EMBL/GenBank/DDBJ databases">
        <title>Draft genome of Bugula neritina, a colonial animal packing powerful symbionts and potential medicines.</title>
        <authorList>
            <person name="Rayko M."/>
        </authorList>
    </citation>
    <scope>NUCLEOTIDE SEQUENCE [LARGE SCALE GENOMIC DNA]</scope>
    <source>
        <strain evidence="3">Kwan_BN1</strain>
    </source>
</reference>
<name>A0A7J7JBY0_BUGNE</name>
<evidence type="ECO:0000313" key="3">
    <source>
        <dbReference type="EMBL" id="KAF6023585.1"/>
    </source>
</evidence>
<dbReference type="PANTHER" id="PTHR34649">
    <property type="entry name" value="CILIA- AND FLAGELLA-ASSOCIATED PROTEIN 99"/>
    <property type="match status" value="1"/>
</dbReference>
<dbReference type="OrthoDB" id="10262255at2759"/>